<accession>A0ABR7HAD8</accession>
<evidence type="ECO:0000313" key="3">
    <source>
        <dbReference type="Proteomes" id="UP000634672"/>
    </source>
</evidence>
<name>A0ABR7HAD8_9FIRM</name>
<dbReference type="RefSeq" id="WP_187023058.1">
    <property type="nucleotide sequence ID" value="NZ_JACOPB010000010.1"/>
</dbReference>
<sequence length="203" mass="23653">MAEKDCGKIRTGEEPGQPEGQEAVTRWQIFQCMVEYRYKKSFVPSWPEVKICLWRIGGKRMNLIELQQYISLRQGYQNFIFILLSSEMFTKKGTVRKDWLHKFYEQNNEAKEAISAPKEGASIEEGIAIKVPNYGAFYLMSYKKEHVNMGDYIKALALYKKIIFAEIIDDKLMLSDNSKFDLKDCEIDAYNPIPIIAKTPHWC</sequence>
<dbReference type="EMBL" id="JACOPB010000010">
    <property type="protein sequence ID" value="MBC5710163.1"/>
    <property type="molecule type" value="Genomic_DNA"/>
</dbReference>
<reference evidence="2 3" key="1">
    <citation type="submission" date="2020-08" db="EMBL/GenBank/DDBJ databases">
        <title>Genome public.</title>
        <authorList>
            <person name="Liu C."/>
            <person name="Sun Q."/>
        </authorList>
    </citation>
    <scope>NUCLEOTIDE SEQUENCE [LARGE SCALE GENOMIC DNA]</scope>
    <source>
        <strain evidence="2 3">NSJ-66</strain>
    </source>
</reference>
<organism evidence="2 3">
    <name type="scientific">Hungatella hominis</name>
    <dbReference type="NCBI Taxonomy" id="2763050"/>
    <lineage>
        <taxon>Bacteria</taxon>
        <taxon>Bacillati</taxon>
        <taxon>Bacillota</taxon>
        <taxon>Clostridia</taxon>
        <taxon>Lachnospirales</taxon>
        <taxon>Lachnospiraceae</taxon>
        <taxon>Hungatella</taxon>
    </lineage>
</organism>
<keyword evidence="3" id="KW-1185">Reference proteome</keyword>
<evidence type="ECO:0000256" key="1">
    <source>
        <dbReference type="SAM" id="MobiDB-lite"/>
    </source>
</evidence>
<gene>
    <name evidence="2" type="ORF">H8S75_19590</name>
</gene>
<comment type="caution">
    <text evidence="2">The sequence shown here is derived from an EMBL/GenBank/DDBJ whole genome shotgun (WGS) entry which is preliminary data.</text>
</comment>
<protein>
    <submittedName>
        <fullName evidence="2">Uncharacterized protein</fullName>
    </submittedName>
</protein>
<proteinExistence type="predicted"/>
<dbReference type="Proteomes" id="UP000634672">
    <property type="component" value="Unassembled WGS sequence"/>
</dbReference>
<evidence type="ECO:0000313" key="2">
    <source>
        <dbReference type="EMBL" id="MBC5710163.1"/>
    </source>
</evidence>
<feature type="region of interest" description="Disordered" evidence="1">
    <location>
        <begin position="1"/>
        <end position="22"/>
    </location>
</feature>
<feature type="compositionally biased region" description="Basic and acidic residues" evidence="1">
    <location>
        <begin position="1"/>
        <end position="13"/>
    </location>
</feature>